<evidence type="ECO:0000259" key="6">
    <source>
        <dbReference type="Pfam" id="PF00889"/>
    </source>
</evidence>
<evidence type="ECO:0000259" key="7">
    <source>
        <dbReference type="Pfam" id="PF22566"/>
    </source>
</evidence>
<feature type="compositionally biased region" description="Basic and acidic residues" evidence="4">
    <location>
        <begin position="677"/>
        <end position="692"/>
    </location>
</feature>
<protein>
    <submittedName>
        <fullName evidence="8">Elongation factor ts</fullName>
    </submittedName>
</protein>
<dbReference type="Pfam" id="PF22566">
    <property type="entry name" value="UBA_8"/>
    <property type="match status" value="1"/>
</dbReference>
<dbReference type="InterPro" id="IPR054109">
    <property type="entry name" value="UBA_8"/>
</dbReference>
<keyword evidence="9" id="KW-1185">Reference proteome</keyword>
<keyword evidence="2 8" id="KW-0251">Elongation factor</keyword>
<dbReference type="Proteomes" id="UP000221165">
    <property type="component" value="Unassembled WGS sequence"/>
</dbReference>
<feature type="compositionally biased region" description="Basic and acidic residues" evidence="4">
    <location>
        <begin position="705"/>
        <end position="731"/>
    </location>
</feature>
<dbReference type="InterPro" id="IPR036402">
    <property type="entry name" value="EF-Ts_dimer_sf"/>
</dbReference>
<dbReference type="SUPFAM" id="SSF46934">
    <property type="entry name" value="UBA-like"/>
    <property type="match status" value="1"/>
</dbReference>
<evidence type="ECO:0000313" key="8">
    <source>
        <dbReference type="EMBL" id="PHJ17005.1"/>
    </source>
</evidence>
<dbReference type="PROSITE" id="PS01126">
    <property type="entry name" value="EF_TS_1"/>
    <property type="match status" value="1"/>
</dbReference>
<dbReference type="GO" id="GO:0003746">
    <property type="term" value="F:translation elongation factor activity"/>
    <property type="evidence" value="ECO:0007669"/>
    <property type="project" value="UniProtKB-KW"/>
</dbReference>
<dbReference type="InterPro" id="IPR001816">
    <property type="entry name" value="Transl_elong_EFTs/EF1B"/>
</dbReference>
<evidence type="ECO:0000256" key="1">
    <source>
        <dbReference type="ARBA" id="ARBA00005532"/>
    </source>
</evidence>
<evidence type="ECO:0000256" key="3">
    <source>
        <dbReference type="ARBA" id="ARBA00022917"/>
    </source>
</evidence>
<dbReference type="GeneID" id="94432503"/>
<proteinExistence type="inferred from homology"/>
<evidence type="ECO:0000256" key="2">
    <source>
        <dbReference type="ARBA" id="ARBA00022768"/>
    </source>
</evidence>
<dbReference type="AlphaFoldDB" id="A0A2C6KKJ9"/>
<evidence type="ECO:0000256" key="5">
    <source>
        <dbReference type="SAM" id="SignalP"/>
    </source>
</evidence>
<evidence type="ECO:0000313" key="9">
    <source>
        <dbReference type="Proteomes" id="UP000221165"/>
    </source>
</evidence>
<sequence length="819" mass="87200">MRGFPFLKQFSLFFLLVSQVLIFSCTPSLSSVFSNSSLSHRHPKPLHSLRNSCEGGIESSLHRLRSVSSSLTGCTILQVCSPFRAPLSEEKRDRGNRATCPSSLCSRREDDRVSISGRNPARTITFSVLRGPFFCGFLSSLFTSGGLDSTALCSVSPNSSCLGSTTRSRCLFLSSSSVSLPFPPLNVASSQLISVASRGADFTFAGPPGALPPQRKLPVTHGGSRVTAAQFCPRKKAFIGDLLTSTFLSGSRLHSHSSAASQPFSLSCSSSAVPGPSSQSLSPLSSFLFRGGRIISTPPLASRICAPFFDSLSPPPSSLSFALFNSPPPVPSSSSLLASPSSSSIELLKQLRSLTGISVSACKEALTASKGDLRGAVDWLRERGAAASAAAAAAAAQTATRKGASHLSPEGLIAVASWKGKERNKGVGTASYSEDGKEDAWEGRVMIRVGCGTDFVARNRRVTAFARQAAAILADCIRFHYTQSDGDSCSSPPAWDSSPDNAEPPLLLQGGGADRREPFPQGGADLVARLLKAPWRCSANGEDADDGDCSVREESGTAEKRKDSSDMLTLALAMDRAPSGDIVRMTPESEEEGLSRKAEEGCHGSSSGHGPKRLRHRTVEEELHHVRTLVGERVTIEDAAAVSVRRSEGAVGVYLHDRLAEGVGTLGVLVKLGVTSPDRRKQGKEEEGDRRARTAASGDTNVRGPENEKRGRQEGNQERNDTVKKEGKDAAETQEAAAEQTRKKNYQDLDSMAEKIGMQVAAAKPLAVDEGSLDPDLYERERLACKAQAEASGKPPNVAEKMAAGRLKKWLKEVVLIQQ</sequence>
<feature type="region of interest" description="Disordered" evidence="4">
    <location>
        <begin position="677"/>
        <end position="745"/>
    </location>
</feature>
<dbReference type="VEuPathDB" id="ToxoDB:CSUI_009176"/>
<accession>A0A2C6KKJ9</accession>
<evidence type="ECO:0000256" key="4">
    <source>
        <dbReference type="SAM" id="MobiDB-lite"/>
    </source>
</evidence>
<dbReference type="SUPFAM" id="SSF54713">
    <property type="entry name" value="Elongation factor Ts (EF-Ts), dimerisation domain"/>
    <property type="match status" value="1"/>
</dbReference>
<dbReference type="EMBL" id="MIGC01005370">
    <property type="protein sequence ID" value="PHJ17005.1"/>
    <property type="molecule type" value="Genomic_DNA"/>
</dbReference>
<feature type="domain" description="Translation elongation factor EFTs/EF1B dimerisation" evidence="6">
    <location>
        <begin position="747"/>
        <end position="819"/>
    </location>
</feature>
<dbReference type="RefSeq" id="XP_067918730.1">
    <property type="nucleotide sequence ID" value="XM_068069292.1"/>
</dbReference>
<dbReference type="PANTHER" id="PTHR11741:SF0">
    <property type="entry name" value="ELONGATION FACTOR TS, MITOCHONDRIAL"/>
    <property type="match status" value="1"/>
</dbReference>
<dbReference type="Gene3D" id="1.10.8.10">
    <property type="entry name" value="DNA helicase RuvA subunit, C-terminal domain"/>
    <property type="match status" value="1"/>
</dbReference>
<dbReference type="PROSITE" id="PS51257">
    <property type="entry name" value="PROKAR_LIPOPROTEIN"/>
    <property type="match status" value="1"/>
</dbReference>
<dbReference type="HAMAP" id="MF_00050">
    <property type="entry name" value="EF_Ts"/>
    <property type="match status" value="1"/>
</dbReference>
<dbReference type="InterPro" id="IPR018101">
    <property type="entry name" value="Transl_elong_Ts_CS"/>
</dbReference>
<dbReference type="CDD" id="cd14275">
    <property type="entry name" value="UBA_EF-Ts"/>
    <property type="match status" value="1"/>
</dbReference>
<feature type="non-terminal residue" evidence="8">
    <location>
        <position position="819"/>
    </location>
</feature>
<dbReference type="Gene3D" id="3.30.479.20">
    <property type="entry name" value="Elongation factor Ts, dimerisation domain"/>
    <property type="match status" value="1"/>
</dbReference>
<comment type="similarity">
    <text evidence="1">Belongs to the EF-Ts family.</text>
</comment>
<dbReference type="Gene3D" id="1.10.286.20">
    <property type="match status" value="1"/>
</dbReference>
<keyword evidence="3" id="KW-0648">Protein biosynthesis</keyword>
<dbReference type="PANTHER" id="PTHR11741">
    <property type="entry name" value="ELONGATION FACTOR TS"/>
    <property type="match status" value="1"/>
</dbReference>
<keyword evidence="5" id="KW-0732">Signal</keyword>
<feature type="domain" description="UBA-like" evidence="7">
    <location>
        <begin position="346"/>
        <end position="378"/>
    </location>
</feature>
<feature type="compositionally biased region" description="Basic and acidic residues" evidence="4">
    <location>
        <begin position="593"/>
        <end position="602"/>
    </location>
</feature>
<reference evidence="8 9" key="1">
    <citation type="journal article" date="2017" name="Int. J. Parasitol.">
        <title>The genome of the protozoan parasite Cystoisospora suis and a reverse vaccinology approach to identify vaccine candidates.</title>
        <authorList>
            <person name="Palmieri N."/>
            <person name="Shrestha A."/>
            <person name="Ruttkowski B."/>
            <person name="Beck T."/>
            <person name="Vogl C."/>
            <person name="Tomley F."/>
            <person name="Blake D.P."/>
            <person name="Joachim A."/>
        </authorList>
    </citation>
    <scope>NUCLEOTIDE SEQUENCE [LARGE SCALE GENOMIC DNA]</scope>
    <source>
        <strain evidence="8 9">Wien I</strain>
    </source>
</reference>
<dbReference type="InterPro" id="IPR014039">
    <property type="entry name" value="Transl_elong_EFTs/EF1B_dimer"/>
</dbReference>
<comment type="caution">
    <text evidence="8">The sequence shown here is derived from an EMBL/GenBank/DDBJ whole genome shotgun (WGS) entry which is preliminary data.</text>
</comment>
<dbReference type="InterPro" id="IPR009060">
    <property type="entry name" value="UBA-like_sf"/>
</dbReference>
<feature type="region of interest" description="Disordered" evidence="4">
    <location>
        <begin position="586"/>
        <end position="614"/>
    </location>
</feature>
<feature type="chain" id="PRO_5012699769" evidence="5">
    <location>
        <begin position="23"/>
        <end position="819"/>
    </location>
</feature>
<feature type="region of interest" description="Disordered" evidence="4">
    <location>
        <begin position="540"/>
        <end position="565"/>
    </location>
</feature>
<feature type="compositionally biased region" description="Basic and acidic residues" evidence="4">
    <location>
        <begin position="549"/>
        <end position="565"/>
    </location>
</feature>
<feature type="signal peptide" evidence="5">
    <location>
        <begin position="1"/>
        <end position="22"/>
    </location>
</feature>
<gene>
    <name evidence="8" type="ORF">CSUI_009176</name>
</gene>
<dbReference type="OrthoDB" id="277235at2759"/>
<name>A0A2C6KKJ9_9APIC</name>
<organism evidence="8 9">
    <name type="scientific">Cystoisospora suis</name>
    <dbReference type="NCBI Taxonomy" id="483139"/>
    <lineage>
        <taxon>Eukaryota</taxon>
        <taxon>Sar</taxon>
        <taxon>Alveolata</taxon>
        <taxon>Apicomplexa</taxon>
        <taxon>Conoidasida</taxon>
        <taxon>Coccidia</taxon>
        <taxon>Eucoccidiorida</taxon>
        <taxon>Eimeriorina</taxon>
        <taxon>Sarcocystidae</taxon>
        <taxon>Cystoisospora</taxon>
    </lineage>
</organism>
<feature type="region of interest" description="Disordered" evidence="4">
    <location>
        <begin position="488"/>
        <end position="518"/>
    </location>
</feature>
<dbReference type="Pfam" id="PF00889">
    <property type="entry name" value="EF_TS"/>
    <property type="match status" value="1"/>
</dbReference>